<organism evidence="4 5">
    <name type="scientific">Porphyromonas somerae</name>
    <dbReference type="NCBI Taxonomy" id="322095"/>
    <lineage>
        <taxon>Bacteria</taxon>
        <taxon>Pseudomonadati</taxon>
        <taxon>Bacteroidota</taxon>
        <taxon>Bacteroidia</taxon>
        <taxon>Bacteroidales</taxon>
        <taxon>Porphyromonadaceae</taxon>
        <taxon>Porphyromonas</taxon>
    </lineage>
</organism>
<comment type="similarity">
    <text evidence="1">Belongs to the protease inhibitor I11 (ecotin) family.</text>
</comment>
<dbReference type="GO" id="GO:0004867">
    <property type="term" value="F:serine-type endopeptidase inhibitor activity"/>
    <property type="evidence" value="ECO:0007669"/>
    <property type="project" value="InterPro"/>
</dbReference>
<dbReference type="EMBL" id="LSDK01000015">
    <property type="protein sequence ID" value="KXB78270.1"/>
    <property type="molecule type" value="Genomic_DNA"/>
</dbReference>
<feature type="chain" id="PRO_5007462417" description="Ecotin" evidence="3">
    <location>
        <begin position="27"/>
        <end position="323"/>
    </location>
</feature>
<evidence type="ECO:0008006" key="6">
    <source>
        <dbReference type="Google" id="ProtNLM"/>
    </source>
</evidence>
<dbReference type="Pfam" id="PF03974">
    <property type="entry name" value="Ecotin"/>
    <property type="match status" value="1"/>
</dbReference>
<dbReference type="Proteomes" id="UP000070224">
    <property type="component" value="Unassembled WGS sequence"/>
</dbReference>
<evidence type="ECO:0000313" key="5">
    <source>
        <dbReference type="Proteomes" id="UP000070224"/>
    </source>
</evidence>
<evidence type="ECO:0000256" key="3">
    <source>
        <dbReference type="SAM" id="SignalP"/>
    </source>
</evidence>
<keyword evidence="5" id="KW-1185">Reference proteome</keyword>
<feature type="region of interest" description="Disordered" evidence="2">
    <location>
        <begin position="304"/>
        <end position="323"/>
    </location>
</feature>
<dbReference type="InterPro" id="IPR036198">
    <property type="entry name" value="Ecotin_sf"/>
</dbReference>
<feature type="compositionally biased region" description="Polar residues" evidence="2">
    <location>
        <begin position="306"/>
        <end position="316"/>
    </location>
</feature>
<proteinExistence type="inferred from homology"/>
<protein>
    <recommendedName>
        <fullName evidence="6">Ecotin</fullName>
    </recommendedName>
</protein>
<accession>A0A134BEH3</accession>
<dbReference type="SUPFAM" id="SSF49772">
    <property type="entry name" value="Ecotin, trypsin inhibitor"/>
    <property type="match status" value="1"/>
</dbReference>
<sequence length="323" mass="36116">MTTSSAHLTSLLAFIALVLLSPSCRAAHDGQNGEEGDQAHEGVVSYTEDYSKVPLPPHTYRLTLPHASPLEDFRVEIVPALPNTDPTHTSIDGRFVPSTQVDVFSSYRYQHGEGIISAFDKPIEGLDPKPFLYGEPLLLPFRGNKELAITTNDSVRVVYRIWRAMGKATKVSPDSAASKLPRKRGYTAYVITAPERHKGNSPDYYIELIPCIRKKVDCNIHVLSGKFELDMEAEGLNLPYIFKSDGKTMSTRMGCPDARLEEKLIRHMGLVVLRNAGESVTVYIPDRFTLLTRCYRPEGKRELLTSDKQPQRNLSAQVDGDQR</sequence>
<comment type="caution">
    <text evidence="4">The sequence shown here is derived from an EMBL/GenBank/DDBJ whole genome shotgun (WGS) entry which is preliminary data.</text>
</comment>
<dbReference type="PATRIC" id="fig|322095.3.peg.210"/>
<feature type="signal peptide" evidence="3">
    <location>
        <begin position="1"/>
        <end position="26"/>
    </location>
</feature>
<dbReference type="RefSeq" id="WP_060934816.1">
    <property type="nucleotide sequence ID" value="NZ_KQ960411.1"/>
</dbReference>
<dbReference type="AlphaFoldDB" id="A0A134BEH3"/>
<dbReference type="Gene3D" id="2.60.40.550">
    <property type="entry name" value="Ecotin"/>
    <property type="match status" value="2"/>
</dbReference>
<dbReference type="OrthoDB" id="997196at2"/>
<keyword evidence="3" id="KW-0732">Signal</keyword>
<evidence type="ECO:0000313" key="4">
    <source>
        <dbReference type="EMBL" id="KXB78270.1"/>
    </source>
</evidence>
<name>A0A134BEH3_9PORP</name>
<evidence type="ECO:0000256" key="2">
    <source>
        <dbReference type="SAM" id="MobiDB-lite"/>
    </source>
</evidence>
<evidence type="ECO:0000256" key="1">
    <source>
        <dbReference type="ARBA" id="ARBA00010558"/>
    </source>
</evidence>
<gene>
    <name evidence="4" type="ORF">HMPREF3185_00211</name>
</gene>
<dbReference type="InterPro" id="IPR005658">
    <property type="entry name" value="Prot_inh_ecotin"/>
</dbReference>
<reference evidence="5" key="1">
    <citation type="submission" date="2016-01" db="EMBL/GenBank/DDBJ databases">
        <authorList>
            <person name="Mitreva M."/>
            <person name="Pepin K.H."/>
            <person name="Mihindukulasuriya K.A."/>
            <person name="Fulton R."/>
            <person name="Fronick C."/>
            <person name="O'Laughlin M."/>
            <person name="Miner T."/>
            <person name="Herter B."/>
            <person name="Rosa B.A."/>
            <person name="Cordes M."/>
            <person name="Tomlinson C."/>
            <person name="Wollam A."/>
            <person name="Palsikar V.B."/>
            <person name="Mardis E.R."/>
            <person name="Wilson R.K."/>
        </authorList>
    </citation>
    <scope>NUCLEOTIDE SEQUENCE [LARGE SCALE GENOMIC DNA]</scope>
    <source>
        <strain evidence="5">KA00683</strain>
    </source>
</reference>